<dbReference type="Gene3D" id="3.40.710.10">
    <property type="entry name" value="DD-peptidase/beta-lactamase superfamily"/>
    <property type="match status" value="1"/>
</dbReference>
<dbReference type="Gene3D" id="2.60.410.10">
    <property type="entry name" value="D-Ala-D-Ala carboxypeptidase, C-terminal domain"/>
    <property type="match status" value="1"/>
</dbReference>
<dbReference type="PRINTS" id="PR00725">
    <property type="entry name" value="DADACBPTASE1"/>
</dbReference>
<dbReference type="Pfam" id="PF00768">
    <property type="entry name" value="Peptidase_S11"/>
    <property type="match status" value="1"/>
</dbReference>
<evidence type="ECO:0000256" key="9">
    <source>
        <dbReference type="ARBA" id="ARBA00022960"/>
    </source>
</evidence>
<feature type="domain" description="Peptidase S11 D-Ala-D-Ala carboxypeptidase A C-terminal" evidence="16">
    <location>
        <begin position="263"/>
        <end position="353"/>
    </location>
</feature>
<evidence type="ECO:0000256" key="12">
    <source>
        <dbReference type="ARBA" id="ARBA00034000"/>
    </source>
</evidence>
<dbReference type="Pfam" id="PF07943">
    <property type="entry name" value="PBP5_C"/>
    <property type="match status" value="1"/>
</dbReference>
<dbReference type="GO" id="GO:0008360">
    <property type="term" value="P:regulation of cell shape"/>
    <property type="evidence" value="ECO:0007669"/>
    <property type="project" value="UniProtKB-KW"/>
</dbReference>
<dbReference type="PATRIC" id="fig|1280947.3.peg.3144"/>
<dbReference type="InterPro" id="IPR001967">
    <property type="entry name" value="Peptidase_S11_N"/>
</dbReference>
<comment type="function">
    <text evidence="1">Removes C-terminal D-alanyl residues from sugar-peptide cell wall precursors.</text>
</comment>
<sequence>MCALALLVAPANAQIIDTPATHAVILDNATGEVLFSKDGAEPMIPASMTKMMTAYLVFDMVKRGELKMTDRLTVSADAWRRGGFPSGTSTMGLVPKDTPTIEELLHGVMIMSGNDACIVLAEGISGSEEAFARRMTDLAHEKGLKSANFLNSTGLEAVGHVISAEDLARLAKMTVDDFPEYYKWYSLPSYSWREYTQPNRNPLLGIEGADGVKTGHLEASGYGLTGSAERDGVRRTIVINGMESMAARASEGERMLRLAFQSFELKTIAPESVSLPEQKVWLGQQGTVPVSLAEPMLIAGHKAAFENAKTEIVLDKALEAPVKKGDRVGRLVVTLEGRPPVEAPIIAEADVKKIGFFGKAIAGLSALISGNGS</sequence>
<evidence type="ECO:0000256" key="2">
    <source>
        <dbReference type="ARBA" id="ARBA00004752"/>
    </source>
</evidence>
<dbReference type="PANTHER" id="PTHR21581:SF6">
    <property type="entry name" value="TRAFFICKING PROTEIN PARTICLE COMPLEX SUBUNIT 12"/>
    <property type="match status" value="1"/>
</dbReference>
<comment type="pathway">
    <text evidence="2">Cell wall biogenesis; peptidoglycan biosynthesis.</text>
</comment>
<evidence type="ECO:0000256" key="11">
    <source>
        <dbReference type="ARBA" id="ARBA00023316"/>
    </source>
</evidence>
<keyword evidence="18" id="KW-1185">Reference proteome</keyword>
<keyword evidence="9" id="KW-0133">Cell shape</keyword>
<dbReference type="AlphaFoldDB" id="A0A062UBX4"/>
<keyword evidence="11" id="KW-0961">Cell wall biogenesis/degradation</keyword>
<name>A0A062UBX4_9PROT</name>
<evidence type="ECO:0000256" key="7">
    <source>
        <dbReference type="ARBA" id="ARBA00022729"/>
    </source>
</evidence>
<dbReference type="InterPro" id="IPR015956">
    <property type="entry name" value="Peniciliin-bd_prot_C_sf"/>
</dbReference>
<reference evidence="17 18" key="1">
    <citation type="journal article" date="2014" name="Antonie Van Leeuwenhoek">
        <title>Hyphomonas beringensis sp. nov. and Hyphomonas chukchiensis sp. nov., isolated from surface seawater of the Bering Sea and Chukchi Sea.</title>
        <authorList>
            <person name="Li C."/>
            <person name="Lai Q."/>
            <person name="Li G."/>
            <person name="Dong C."/>
            <person name="Wang J."/>
            <person name="Liao Y."/>
            <person name="Shao Z."/>
        </authorList>
    </citation>
    <scope>NUCLEOTIDE SEQUENCE [LARGE SCALE GENOMIC DNA]</scope>
    <source>
        <strain evidence="17 18">BH-BN04-4</strain>
    </source>
</reference>
<evidence type="ECO:0000256" key="4">
    <source>
        <dbReference type="ARBA" id="ARBA00012448"/>
    </source>
</evidence>
<dbReference type="InterPro" id="IPR012907">
    <property type="entry name" value="Peptidase_S11_C"/>
</dbReference>
<dbReference type="UniPathway" id="UPA00219"/>
<evidence type="ECO:0000256" key="5">
    <source>
        <dbReference type="ARBA" id="ARBA00022645"/>
    </source>
</evidence>
<evidence type="ECO:0000256" key="3">
    <source>
        <dbReference type="ARBA" id="ARBA00007164"/>
    </source>
</evidence>
<keyword evidence="7" id="KW-0732">Signal</keyword>
<accession>A0A062UBX4</accession>
<keyword evidence="6" id="KW-0645">Protease</keyword>
<evidence type="ECO:0000256" key="15">
    <source>
        <dbReference type="RuleBase" id="RU004016"/>
    </source>
</evidence>
<dbReference type="SMART" id="SM00936">
    <property type="entry name" value="PBP5_C"/>
    <property type="match status" value="1"/>
</dbReference>
<dbReference type="InterPro" id="IPR012338">
    <property type="entry name" value="Beta-lactam/transpept-like"/>
</dbReference>
<dbReference type="Proteomes" id="UP000027190">
    <property type="component" value="Unassembled WGS sequence"/>
</dbReference>
<feature type="active site" description="Acyl-ester intermediate" evidence="13">
    <location>
        <position position="47"/>
    </location>
</feature>
<dbReference type="eggNOG" id="COG1686">
    <property type="taxonomic scope" value="Bacteria"/>
</dbReference>
<keyword evidence="5" id="KW-0121">Carboxypeptidase</keyword>
<proteinExistence type="inferred from homology"/>
<evidence type="ECO:0000256" key="8">
    <source>
        <dbReference type="ARBA" id="ARBA00022801"/>
    </source>
</evidence>
<feature type="active site" description="Proton acceptor" evidence="13">
    <location>
        <position position="50"/>
    </location>
</feature>
<dbReference type="InterPro" id="IPR018044">
    <property type="entry name" value="Peptidase_S11"/>
</dbReference>
<organism evidence="17 18">
    <name type="scientific">Hyphomonas chukchiensis</name>
    <dbReference type="NCBI Taxonomy" id="1280947"/>
    <lineage>
        <taxon>Bacteria</taxon>
        <taxon>Pseudomonadati</taxon>
        <taxon>Pseudomonadota</taxon>
        <taxon>Alphaproteobacteria</taxon>
        <taxon>Hyphomonadales</taxon>
        <taxon>Hyphomonadaceae</taxon>
        <taxon>Hyphomonas</taxon>
    </lineage>
</organism>
<dbReference type="EC" id="3.4.16.4" evidence="4"/>
<dbReference type="SUPFAM" id="SSF56601">
    <property type="entry name" value="beta-lactamase/transpeptidase-like"/>
    <property type="match status" value="1"/>
</dbReference>
<evidence type="ECO:0000259" key="16">
    <source>
        <dbReference type="SMART" id="SM00936"/>
    </source>
</evidence>
<dbReference type="InterPro" id="IPR037167">
    <property type="entry name" value="Peptidase_S11_C_sf"/>
</dbReference>
<evidence type="ECO:0000256" key="14">
    <source>
        <dbReference type="PIRSR" id="PIRSR618044-2"/>
    </source>
</evidence>
<dbReference type="GO" id="GO:0009252">
    <property type="term" value="P:peptidoglycan biosynthetic process"/>
    <property type="evidence" value="ECO:0007669"/>
    <property type="project" value="UniProtKB-UniPathway"/>
</dbReference>
<evidence type="ECO:0000256" key="10">
    <source>
        <dbReference type="ARBA" id="ARBA00022984"/>
    </source>
</evidence>
<dbReference type="STRING" id="1280947.HY30_08530"/>
<gene>
    <name evidence="17" type="ORF">HY30_08530</name>
</gene>
<evidence type="ECO:0000256" key="13">
    <source>
        <dbReference type="PIRSR" id="PIRSR618044-1"/>
    </source>
</evidence>
<dbReference type="GO" id="GO:0009002">
    <property type="term" value="F:serine-type D-Ala-D-Ala carboxypeptidase activity"/>
    <property type="evidence" value="ECO:0007669"/>
    <property type="project" value="UniProtKB-EC"/>
</dbReference>
<keyword evidence="10" id="KW-0573">Peptidoglycan synthesis</keyword>
<protein>
    <recommendedName>
        <fullName evidence="4">serine-type D-Ala-D-Ala carboxypeptidase</fullName>
        <ecNumber evidence="4">3.4.16.4</ecNumber>
    </recommendedName>
</protein>
<comment type="similarity">
    <text evidence="3 15">Belongs to the peptidase S11 family.</text>
</comment>
<dbReference type="GO" id="GO:0071555">
    <property type="term" value="P:cell wall organization"/>
    <property type="evidence" value="ECO:0007669"/>
    <property type="project" value="UniProtKB-KW"/>
</dbReference>
<dbReference type="OrthoDB" id="9795979at2"/>
<dbReference type="EMBL" id="AWFG01000063">
    <property type="protein sequence ID" value="KCZ55198.1"/>
    <property type="molecule type" value="Genomic_DNA"/>
</dbReference>
<dbReference type="SUPFAM" id="SSF69189">
    <property type="entry name" value="Penicillin-binding protein associated domain"/>
    <property type="match status" value="1"/>
</dbReference>
<dbReference type="PANTHER" id="PTHR21581">
    <property type="entry name" value="D-ALANYL-D-ALANINE CARBOXYPEPTIDASE"/>
    <property type="match status" value="1"/>
</dbReference>
<comment type="caution">
    <text evidence="17">The sequence shown here is derived from an EMBL/GenBank/DDBJ whole genome shotgun (WGS) entry which is preliminary data.</text>
</comment>
<dbReference type="GO" id="GO:0006508">
    <property type="term" value="P:proteolysis"/>
    <property type="evidence" value="ECO:0007669"/>
    <property type="project" value="UniProtKB-KW"/>
</dbReference>
<evidence type="ECO:0000313" key="18">
    <source>
        <dbReference type="Proteomes" id="UP000027190"/>
    </source>
</evidence>
<feature type="active site" evidence="13">
    <location>
        <position position="112"/>
    </location>
</feature>
<keyword evidence="8" id="KW-0378">Hydrolase</keyword>
<evidence type="ECO:0000313" key="17">
    <source>
        <dbReference type="EMBL" id="KCZ55198.1"/>
    </source>
</evidence>
<comment type="catalytic activity">
    <reaction evidence="12">
        <text>Preferential cleavage: (Ac)2-L-Lys-D-Ala-|-D-Ala. Also transpeptidation of peptidyl-alanyl moieties that are N-acyl substituents of D-alanine.</text>
        <dbReference type="EC" id="3.4.16.4"/>
    </reaction>
</comment>
<evidence type="ECO:0000256" key="1">
    <source>
        <dbReference type="ARBA" id="ARBA00003217"/>
    </source>
</evidence>
<evidence type="ECO:0000256" key="6">
    <source>
        <dbReference type="ARBA" id="ARBA00022670"/>
    </source>
</evidence>
<feature type="binding site" evidence="14">
    <location>
        <position position="213"/>
    </location>
    <ligand>
        <name>substrate</name>
    </ligand>
</feature>